<reference evidence="2 3" key="1">
    <citation type="submission" date="2014-06" db="EMBL/GenBank/DDBJ databases">
        <authorList>
            <person name="Swart Estienne"/>
        </authorList>
    </citation>
    <scope>NUCLEOTIDE SEQUENCE [LARGE SCALE GENOMIC DNA]</scope>
    <source>
        <strain evidence="2 3">130c</strain>
    </source>
</reference>
<feature type="transmembrane region" description="Helical" evidence="1">
    <location>
        <begin position="1038"/>
        <end position="1057"/>
    </location>
</feature>
<organism evidence="2 3">
    <name type="scientific">Stylonychia lemnae</name>
    <name type="common">Ciliate</name>
    <dbReference type="NCBI Taxonomy" id="5949"/>
    <lineage>
        <taxon>Eukaryota</taxon>
        <taxon>Sar</taxon>
        <taxon>Alveolata</taxon>
        <taxon>Ciliophora</taxon>
        <taxon>Intramacronucleata</taxon>
        <taxon>Spirotrichea</taxon>
        <taxon>Stichotrichia</taxon>
        <taxon>Sporadotrichida</taxon>
        <taxon>Oxytrichidae</taxon>
        <taxon>Stylonychinae</taxon>
        <taxon>Stylonychia</taxon>
    </lineage>
</organism>
<dbReference type="EMBL" id="CCKQ01007627">
    <property type="protein sequence ID" value="CDW79029.1"/>
    <property type="molecule type" value="Genomic_DNA"/>
</dbReference>
<protein>
    <recommendedName>
        <fullName evidence="4">Cadg domain containing protein</fullName>
    </recommendedName>
</protein>
<evidence type="ECO:0000313" key="2">
    <source>
        <dbReference type="EMBL" id="CDW79029.1"/>
    </source>
</evidence>
<keyword evidence="3" id="KW-1185">Reference proteome</keyword>
<dbReference type="Proteomes" id="UP000039865">
    <property type="component" value="Unassembled WGS sequence"/>
</dbReference>
<evidence type="ECO:0000256" key="1">
    <source>
        <dbReference type="SAM" id="Phobius"/>
    </source>
</evidence>
<keyword evidence="1" id="KW-1133">Transmembrane helix</keyword>
<feature type="transmembrane region" description="Helical" evidence="1">
    <location>
        <begin position="1118"/>
        <end position="1135"/>
    </location>
</feature>
<name>A0A078AA11_STYLE</name>
<dbReference type="InParanoid" id="A0A078AA11"/>
<keyword evidence="1" id="KW-0812">Transmembrane</keyword>
<keyword evidence="1" id="KW-0472">Membrane</keyword>
<gene>
    <name evidence="2" type="primary">Contig3223.g3449</name>
    <name evidence="2" type="ORF">STYLEM_8014</name>
</gene>
<feature type="transmembrane region" description="Helical" evidence="1">
    <location>
        <begin position="1147"/>
        <end position="1167"/>
    </location>
</feature>
<sequence>MKTNPFQCFEDQFPIYVSFLTNTEFNLVNYVNPDIIAVGVTTDRTLSGSKTYQTLVIGKFLNTGYMKWLKIIKDNTAEPVSMDSTSSNTYLLVTDNEGSSLIILDSDGNIQNTLRINELSLDISLRFEAQDAVGYDSKTSSVFILYTQTTQKPAAKYSRVALLQITFNKWPSTYNTKNMFIQLYYTPNSRGHNFRIHRENRLSMSIEFDQNPDPSSTTREIAVITIDQKTAGFKNGESFFASFFPDYYDYKVKQFDAVSPSRGSGAAQNYVFILKRVSDSNKLAPQHLFLKFTESSCLTYEISDEAALFYNMQILEDNDHMIGLMQSGDSYYYYIFSFKTGIYKYQLLTEYQYKSVSMVAYSDRVIDITKVSNVRVFSVGYAEKDYSFNQTNDYQDFVKTAFIFDHTQPGKYCYSNTLQTLNGKDTFPAVKNDKIKSNGGLNVKLPHWLFVILDLFISFASSSTIVEVQNFEIYLRTQYPCNPARTLLFPQQQNIDLYFKDNLTAVLEFDTFWIDQTVCQNDYLSGLKCTINSQGVPVVLSKLTPFTQDEIDDDYQDIVTYNNTMKMLSIQTFDTEKLNKQSFTIQVKFSNSSVLLAKIKITINLEGCKLSNLQPSGPVDIYYYLGSSFKPLKINNWITPCKNFTIDIYLVFKIQGQIALLPNFMHFDKNTNIFTLYTQSQEHLQTYELVIIGQILYQEPSYHYFKIFIIEKCKLIPSKIDTPITYKIGEKKNVMILPFRQKFCLSNIIEYKLVSLNGFPPDFIKFDEMRLEIFKNNYRVNRLYQLAIVGSIDQDDVSNFVQFSVMIMFPKNVLSLIENPKNETKIDQNYYNLKAEITSIGQSGQVNVRFMPFIKYLLSNITENNSSFKLNISKYDDEQNTYTYLAQSQFNWTIIMLNSEKMMLQLDFSDEIQISYGLFVMQKEQKHENDIPTILSKCQSNAMRIPRQLKKDNMPANGKFLFGIIINICNFNVLPTGELIDYIFQFNSQDSFSFNFLDMDIFQAFKYFCKSQLIRTVFKYDGTLEFVVYTNPTSFNEGFSLFLAYLFIVVSIWFIAFNMTFQLIERKDYNNPEVISKFGSLYEDFQSNHKIQRCYYLIFLMRRTVLCLLFLFVENGYLQMAMNIFLSMITICYLIDIKPYLERKQNYLEIFNEIGILLITYFQLYFIDGMQNKDIDTDYNIGYLIISLTLICLLINTGVSLYVTFNPIFIYARARSGLSCCKPKNNQNSQDHQKQYQIDLTFDSTFDGALEIDYSKKNKKTKSKKGFPKLKKQKSKFHDKHNQKMQLKQINNFDRDFQRNEKLIKQSLAYFDMPRKSLFEENVIIGGNKKEKQQFVEEDRHVYVEFLSRQNKASENNIFSDMVLSKEKELKALQDKESNQASSIKNKAYEQQLPIVLETYDPIIQEFDDLIQQHKNFEKSKQETRLEIDGLNIKQ</sequence>
<feature type="transmembrane region" description="Helical" evidence="1">
    <location>
        <begin position="1179"/>
        <end position="1205"/>
    </location>
</feature>
<evidence type="ECO:0008006" key="4">
    <source>
        <dbReference type="Google" id="ProtNLM"/>
    </source>
</evidence>
<feature type="transmembrane region" description="Helical" evidence="1">
    <location>
        <begin position="1094"/>
        <end position="1112"/>
    </location>
</feature>
<proteinExistence type="predicted"/>
<accession>A0A078AA11</accession>
<evidence type="ECO:0000313" key="3">
    <source>
        <dbReference type="Proteomes" id="UP000039865"/>
    </source>
</evidence>